<dbReference type="EMBL" id="KV467257">
    <property type="protein sequence ID" value="OCT56652.1"/>
    <property type="molecule type" value="Genomic_DNA"/>
</dbReference>
<feature type="compositionally biased region" description="Polar residues" evidence="1">
    <location>
        <begin position="142"/>
        <end position="160"/>
    </location>
</feature>
<proteinExistence type="predicted"/>
<name>A0A974BR87_XENLA</name>
<evidence type="ECO:0000256" key="1">
    <source>
        <dbReference type="SAM" id="MobiDB-lite"/>
    </source>
</evidence>
<organism evidence="2">
    <name type="scientific">Xenopus laevis</name>
    <name type="common">African clawed frog</name>
    <dbReference type="NCBI Taxonomy" id="8355"/>
    <lineage>
        <taxon>Eukaryota</taxon>
        <taxon>Metazoa</taxon>
        <taxon>Chordata</taxon>
        <taxon>Craniata</taxon>
        <taxon>Vertebrata</taxon>
        <taxon>Euteleostomi</taxon>
        <taxon>Amphibia</taxon>
        <taxon>Batrachia</taxon>
        <taxon>Anura</taxon>
        <taxon>Pipoidea</taxon>
        <taxon>Pipidae</taxon>
        <taxon>Xenopodinae</taxon>
        <taxon>Xenopus</taxon>
        <taxon>Xenopus</taxon>
    </lineage>
</organism>
<feature type="region of interest" description="Disordered" evidence="1">
    <location>
        <begin position="99"/>
        <end position="186"/>
    </location>
</feature>
<protein>
    <submittedName>
        <fullName evidence="2">Uncharacterized protein</fullName>
    </submittedName>
</protein>
<dbReference type="Proteomes" id="UP000694892">
    <property type="component" value="Unassembled WGS sequence"/>
</dbReference>
<feature type="region of interest" description="Disordered" evidence="1">
    <location>
        <begin position="1"/>
        <end position="39"/>
    </location>
</feature>
<gene>
    <name evidence="2" type="ORF">XELAEV_18004570mg</name>
</gene>
<sequence>MADDSTRNKKKGESAASSSATANPENKRKKDGPSANRVMADVNRAIHALVTPSPPQSTPTDLNIKQLATEVANRINPTIEAALDKVINKIHGLAAQFTSKTDSTSKMEERVSSLEDNDSSSNNKPMYISQKNKGNSSHHIRASNSDMTSESHISRKVTQFNKRDTKYSSNQRSRSSHFSQLLEMDT</sequence>
<feature type="compositionally biased region" description="Basic and acidic residues" evidence="1">
    <location>
        <begin position="103"/>
        <end position="113"/>
    </location>
</feature>
<reference evidence="2" key="1">
    <citation type="submission" date="2016-05" db="EMBL/GenBank/DDBJ databases">
        <title>WGS assembly of Xenopus laevis.</title>
        <authorList>
            <person name="Session A."/>
            <person name="Uno Y."/>
            <person name="Kwon T."/>
            <person name="Chapman J."/>
            <person name="Toyoda A."/>
            <person name="Takahashi S."/>
            <person name="Fukui A."/>
            <person name="Hikosaka A."/>
            <person name="Putnam N."/>
            <person name="Stites J."/>
            <person name="Van Heeringen S."/>
            <person name="Quigley I."/>
            <person name="Heinz S."/>
            <person name="Hellsten U."/>
            <person name="Lyons J."/>
            <person name="Suzuki A."/>
            <person name="Kondo M."/>
            <person name="Ogino H."/>
            <person name="Ochi H."/>
            <person name="Bogdanovic O."/>
            <person name="Lister R."/>
            <person name="Georgiou G."/>
            <person name="Paranjpe S."/>
            <person name="Van Kruijsbergen I."/>
            <person name="Mozaffari S."/>
            <person name="Shu S."/>
            <person name="Schmutz J."/>
            <person name="Jenkins J."/>
            <person name="Grimwood J."/>
            <person name="Carlson J."/>
            <person name="Mitros T."/>
            <person name="Simakov O."/>
            <person name="Heald R."/>
            <person name="Miller K."/>
            <person name="Haudenschild C."/>
            <person name="Kuroki Y."/>
            <person name="Tanaka T."/>
            <person name="Michiue T."/>
            <person name="Watanabe M."/>
            <person name="Kinoshita T."/>
            <person name="Ohta Y."/>
            <person name="Mawaribuchi S."/>
            <person name="Suzuki Y."/>
            <person name="Haramoto Y."/>
            <person name="Yamamoto T."/>
            <person name="Takagi C."/>
            <person name="Kitzman J."/>
            <person name="Shendure J."/>
            <person name="Nakayama T."/>
            <person name="Izutsu Y."/>
            <person name="Robert J."/>
            <person name="Dichmann D."/>
            <person name="Flajnik M."/>
            <person name="Houston D."/>
            <person name="Marcotte E."/>
            <person name="Wallingford J."/>
            <person name="Ito Y."/>
            <person name="Asashima M."/>
            <person name="Ueno N."/>
            <person name="Matsuda Y."/>
            <person name="Jan Veenstra G."/>
            <person name="Fujiyama A."/>
            <person name="Harland R."/>
            <person name="Taira M."/>
            <person name="Rokhsar D.S."/>
        </authorList>
    </citation>
    <scope>NUCLEOTIDE SEQUENCE</scope>
    <source>
        <strain evidence="2">J</strain>
        <tissue evidence="2">Blood</tissue>
    </source>
</reference>
<evidence type="ECO:0000313" key="2">
    <source>
        <dbReference type="EMBL" id="OCT56652.1"/>
    </source>
</evidence>
<dbReference type="AlphaFoldDB" id="A0A974BR87"/>
<feature type="compositionally biased region" description="Low complexity" evidence="1">
    <location>
        <begin position="168"/>
        <end position="180"/>
    </location>
</feature>
<accession>A0A974BR87</accession>
<feature type="compositionally biased region" description="Basic and acidic residues" evidence="1">
    <location>
        <begin position="1"/>
        <end position="13"/>
    </location>
</feature>